<dbReference type="InterPro" id="IPR006016">
    <property type="entry name" value="UspA"/>
</dbReference>
<dbReference type="EMBL" id="SAIY01000003">
    <property type="protein sequence ID" value="NGM13215.1"/>
    <property type="molecule type" value="Genomic_DNA"/>
</dbReference>
<dbReference type="PRINTS" id="PR01438">
    <property type="entry name" value="UNVRSLSTRESS"/>
</dbReference>
<dbReference type="PANTHER" id="PTHR46553:SF3">
    <property type="entry name" value="ADENINE NUCLEOTIDE ALPHA HYDROLASES-LIKE SUPERFAMILY PROTEIN"/>
    <property type="match status" value="1"/>
</dbReference>
<evidence type="ECO:0000313" key="3">
    <source>
        <dbReference type="EMBL" id="NGM13215.1"/>
    </source>
</evidence>
<protein>
    <submittedName>
        <fullName evidence="3">Universal stress protein</fullName>
    </submittedName>
</protein>
<gene>
    <name evidence="3" type="ORF">ENC19_11335</name>
</gene>
<dbReference type="SUPFAM" id="SSF52402">
    <property type="entry name" value="Adenine nucleotide alpha hydrolases-like"/>
    <property type="match status" value="1"/>
</dbReference>
<evidence type="ECO:0000313" key="4">
    <source>
        <dbReference type="Proteomes" id="UP000478148"/>
    </source>
</evidence>
<accession>A0A6M1KVS1</accession>
<evidence type="ECO:0000256" key="1">
    <source>
        <dbReference type="ARBA" id="ARBA00008791"/>
    </source>
</evidence>
<dbReference type="Proteomes" id="UP000478148">
    <property type="component" value="Unassembled WGS sequence"/>
</dbReference>
<reference evidence="3 4" key="1">
    <citation type="submission" date="2020-02" db="EMBL/GenBank/DDBJ databases">
        <title>Draft Genome Sequence of Verrucosispora sp. Strain CWR15, Isolated from Gulf of Mexico Sponge.</title>
        <authorList>
            <person name="Kennedy S.J."/>
            <person name="Cella E."/>
            <person name="Azarian T."/>
            <person name="Baker B.J."/>
            <person name="Shaw L.N."/>
        </authorList>
    </citation>
    <scope>NUCLEOTIDE SEQUENCE [LARGE SCALE GENOMIC DNA]</scope>
    <source>
        <strain evidence="3 4">CWR15</strain>
    </source>
</reference>
<dbReference type="InterPro" id="IPR006015">
    <property type="entry name" value="Universal_stress_UspA"/>
</dbReference>
<comment type="similarity">
    <text evidence="1">Belongs to the universal stress protein A family.</text>
</comment>
<proteinExistence type="inferred from homology"/>
<sequence length="154" mass="15753">MSYLIVVGVDGSDGGRRALRWAVGEAAERNGTVQAVTAWRWDGLDGGAMVAPNPIEEEERANALLAREIGEVTRGAATAPVSAEVVEGRPADVLTAAARGADLLVLGSHGHGRLRHTVLGSVSEECVRKATCPVVVLPVPVPAPSGPAVPAVPA</sequence>
<organism evidence="3 4">
    <name type="scientific">Verrucosispora sioxanthis</name>
    <dbReference type="NCBI Taxonomy" id="2499994"/>
    <lineage>
        <taxon>Bacteria</taxon>
        <taxon>Bacillati</taxon>
        <taxon>Actinomycetota</taxon>
        <taxon>Actinomycetes</taxon>
        <taxon>Micromonosporales</taxon>
        <taxon>Micromonosporaceae</taxon>
        <taxon>Micromonospora</taxon>
    </lineage>
</organism>
<dbReference type="RefSeq" id="WP_164447135.1">
    <property type="nucleotide sequence ID" value="NZ_SAIY01000003.1"/>
</dbReference>
<name>A0A6M1KVS1_9ACTN</name>
<dbReference type="Pfam" id="PF00582">
    <property type="entry name" value="Usp"/>
    <property type="match status" value="1"/>
</dbReference>
<feature type="domain" description="UspA" evidence="2">
    <location>
        <begin position="5"/>
        <end position="138"/>
    </location>
</feature>
<dbReference type="PANTHER" id="PTHR46553">
    <property type="entry name" value="ADENINE NUCLEOTIDE ALPHA HYDROLASES-LIKE SUPERFAMILY PROTEIN"/>
    <property type="match status" value="1"/>
</dbReference>
<dbReference type="Gene3D" id="3.40.50.620">
    <property type="entry name" value="HUPs"/>
    <property type="match status" value="1"/>
</dbReference>
<dbReference type="AlphaFoldDB" id="A0A6M1KVS1"/>
<keyword evidence="4" id="KW-1185">Reference proteome</keyword>
<dbReference type="InterPro" id="IPR014729">
    <property type="entry name" value="Rossmann-like_a/b/a_fold"/>
</dbReference>
<comment type="caution">
    <text evidence="3">The sequence shown here is derived from an EMBL/GenBank/DDBJ whole genome shotgun (WGS) entry which is preliminary data.</text>
</comment>
<dbReference type="CDD" id="cd00293">
    <property type="entry name" value="USP-like"/>
    <property type="match status" value="1"/>
</dbReference>
<evidence type="ECO:0000259" key="2">
    <source>
        <dbReference type="Pfam" id="PF00582"/>
    </source>
</evidence>